<feature type="domain" description="RNA polymerase sigma factor 54 core-binding" evidence="11">
    <location>
        <begin position="92"/>
        <end position="290"/>
    </location>
</feature>
<dbReference type="EMBL" id="JAAGYR010000006">
    <property type="protein sequence ID" value="NEN75517.1"/>
    <property type="molecule type" value="Genomic_DNA"/>
</dbReference>
<organism evidence="12 13">
    <name type="scientific">Pelistega ratti</name>
    <dbReference type="NCBI Taxonomy" id="2652177"/>
    <lineage>
        <taxon>Bacteria</taxon>
        <taxon>Pseudomonadati</taxon>
        <taxon>Pseudomonadota</taxon>
        <taxon>Betaproteobacteria</taxon>
        <taxon>Burkholderiales</taxon>
        <taxon>Alcaligenaceae</taxon>
        <taxon>Pelistega</taxon>
    </lineage>
</organism>
<feature type="domain" description="RNA polymerase sigma factor 54 DNA-binding" evidence="10">
    <location>
        <begin position="307"/>
        <end position="462"/>
    </location>
</feature>
<evidence type="ECO:0000256" key="8">
    <source>
        <dbReference type="ARBA" id="ARBA00023163"/>
    </source>
</evidence>
<dbReference type="InterPro" id="IPR038709">
    <property type="entry name" value="RpoN_core-bd_sf"/>
</dbReference>
<evidence type="ECO:0000313" key="13">
    <source>
        <dbReference type="Proteomes" id="UP000477651"/>
    </source>
</evidence>
<dbReference type="InterPro" id="IPR007046">
    <property type="entry name" value="RNA_pol_sigma_54_core-bd"/>
</dbReference>
<evidence type="ECO:0000259" key="11">
    <source>
        <dbReference type="Pfam" id="PF04963"/>
    </source>
</evidence>
<dbReference type="GO" id="GO:0001216">
    <property type="term" value="F:DNA-binding transcription activator activity"/>
    <property type="evidence" value="ECO:0007669"/>
    <property type="project" value="InterPro"/>
</dbReference>
<evidence type="ECO:0000256" key="3">
    <source>
        <dbReference type="ARBA" id="ARBA00022679"/>
    </source>
</evidence>
<dbReference type="NCBIfam" id="TIGR02395">
    <property type="entry name" value="rpoN_sigma"/>
    <property type="match status" value="1"/>
</dbReference>
<dbReference type="GO" id="GO:0016779">
    <property type="term" value="F:nucleotidyltransferase activity"/>
    <property type="evidence" value="ECO:0007669"/>
    <property type="project" value="UniProtKB-KW"/>
</dbReference>
<name>A0A6L9Y6H1_9BURK</name>
<dbReference type="InterPro" id="IPR007634">
    <property type="entry name" value="RNA_pol_sigma_54_DNA-bd"/>
</dbReference>
<dbReference type="GO" id="GO:0003677">
    <property type="term" value="F:DNA binding"/>
    <property type="evidence" value="ECO:0007669"/>
    <property type="project" value="UniProtKB-KW"/>
</dbReference>
<accession>A0A6L9Y6H1</accession>
<dbReference type="InterPro" id="IPR000394">
    <property type="entry name" value="RNA_pol_sigma_54"/>
</dbReference>
<dbReference type="Pfam" id="PF04963">
    <property type="entry name" value="Sigma54_CBD"/>
    <property type="match status" value="1"/>
</dbReference>
<dbReference type="PROSITE" id="PS00718">
    <property type="entry name" value="SIGMA54_2"/>
    <property type="match status" value="1"/>
</dbReference>
<keyword evidence="6 9" id="KW-0731">Sigma factor</keyword>
<keyword evidence="8 9" id="KW-0804">Transcription</keyword>
<keyword evidence="7 9" id="KW-0238">DNA-binding</keyword>
<dbReference type="Pfam" id="PF00309">
    <property type="entry name" value="Sigma54_AID"/>
    <property type="match status" value="1"/>
</dbReference>
<keyword evidence="2 9" id="KW-0240">DNA-directed RNA polymerase</keyword>
<dbReference type="AlphaFoldDB" id="A0A6L9Y6H1"/>
<keyword evidence="4 9" id="KW-0548">Nucleotidyltransferase</keyword>
<dbReference type="Pfam" id="PF04552">
    <property type="entry name" value="Sigma54_DBD"/>
    <property type="match status" value="1"/>
</dbReference>
<dbReference type="Gene3D" id="1.10.10.60">
    <property type="entry name" value="Homeodomain-like"/>
    <property type="match status" value="1"/>
</dbReference>
<protein>
    <recommendedName>
        <fullName evidence="9">RNA polymerase sigma-54 factor</fullName>
    </recommendedName>
</protein>
<dbReference type="GO" id="GO:0000428">
    <property type="term" value="C:DNA-directed RNA polymerase complex"/>
    <property type="evidence" value="ECO:0007669"/>
    <property type="project" value="UniProtKB-KW"/>
</dbReference>
<keyword evidence="5 9" id="KW-0805">Transcription regulation</keyword>
<dbReference type="PROSITE" id="PS00717">
    <property type="entry name" value="SIGMA54_1"/>
    <property type="match status" value="1"/>
</dbReference>
<evidence type="ECO:0000256" key="4">
    <source>
        <dbReference type="ARBA" id="ARBA00022695"/>
    </source>
</evidence>
<dbReference type="Gene3D" id="1.10.10.1330">
    <property type="entry name" value="RNA polymerase sigma-54 factor, core-binding domain"/>
    <property type="match status" value="1"/>
</dbReference>
<dbReference type="RefSeq" id="WP_163764173.1">
    <property type="nucleotide sequence ID" value="NZ_JAAGYR010000006.1"/>
</dbReference>
<reference evidence="12 13" key="1">
    <citation type="submission" date="2020-02" db="EMBL/GenBank/DDBJ databases">
        <title>Pelistega sp. NLN82 were isolated from wild rodents of the Hainan Island.</title>
        <authorList>
            <person name="Niu N."/>
            <person name="Zhou J."/>
        </authorList>
    </citation>
    <scope>NUCLEOTIDE SEQUENCE [LARGE SCALE GENOMIC DNA]</scope>
    <source>
        <strain evidence="12 13">NLN82</strain>
    </source>
</reference>
<evidence type="ECO:0000313" key="12">
    <source>
        <dbReference type="EMBL" id="NEN75517.1"/>
    </source>
</evidence>
<dbReference type="GO" id="GO:0006352">
    <property type="term" value="P:DNA-templated transcription initiation"/>
    <property type="evidence" value="ECO:0007669"/>
    <property type="project" value="InterPro"/>
</dbReference>
<evidence type="ECO:0000256" key="2">
    <source>
        <dbReference type="ARBA" id="ARBA00022478"/>
    </source>
</evidence>
<gene>
    <name evidence="12" type="primary">rpoN</name>
    <name evidence="12" type="ORF">F9B74_04140</name>
</gene>
<sequence>MSVSMHQEIKLTARQQMVMTLQQQQSLRLLQYSSMEFEAELYKMLQENPMLELVSLPNEANQEEDSIQSIDNTDISDDYSNAYRVDSADYLQEINATKSLQDYLLEQLSTSSIDYRQKTIISYLIGDIDDNGYLTTDLSVLTQILSTTLQEQIPLAEVEQALTMLQRFDPIGIAARSLSECLLLQLDRQYLTQKVSDDVLLIARQICQYGLEALARADIATLEQLVHADITHIRQATQLIQQLNPKPGKAYSVGEANYIVPDLLCQFKEGQWAIYLNPQILPKVRVHKEYERLIKITHKKEVISPEIASQLKQARAFLGQMNQRFATILLVAQTIMQEQYDFFTHGMQAIKPLTLKQIAEQLSLHESTISRTVNQKYIDTPHGIFELKRFFSSGLNTQEGSQTSATAIQLKIKAFIEAESKAKPLSDNQLMDKLHQEGIEIARRTVAKYREAVGFPAASIRKAKALL</sequence>
<evidence type="ECO:0000256" key="7">
    <source>
        <dbReference type="ARBA" id="ARBA00023125"/>
    </source>
</evidence>
<dbReference type="GO" id="GO:0016987">
    <property type="term" value="F:sigma factor activity"/>
    <property type="evidence" value="ECO:0007669"/>
    <property type="project" value="UniProtKB-KW"/>
</dbReference>
<keyword evidence="13" id="KW-1185">Reference proteome</keyword>
<comment type="function">
    <text evidence="9">Sigma factors are initiation factors that promote the attachment of RNA polymerase to specific initiation sites and are then released.</text>
</comment>
<evidence type="ECO:0000256" key="6">
    <source>
        <dbReference type="ARBA" id="ARBA00023082"/>
    </source>
</evidence>
<dbReference type="Proteomes" id="UP000477651">
    <property type="component" value="Unassembled WGS sequence"/>
</dbReference>
<dbReference type="PRINTS" id="PR00045">
    <property type="entry name" value="SIGMA54FCT"/>
</dbReference>
<evidence type="ECO:0000259" key="10">
    <source>
        <dbReference type="Pfam" id="PF04552"/>
    </source>
</evidence>
<keyword evidence="3 9" id="KW-0808">Transferase</keyword>
<evidence type="ECO:0000256" key="9">
    <source>
        <dbReference type="PIRNR" id="PIRNR000774"/>
    </source>
</evidence>
<evidence type="ECO:0000256" key="5">
    <source>
        <dbReference type="ARBA" id="ARBA00023015"/>
    </source>
</evidence>
<dbReference type="PANTHER" id="PTHR32248:SF4">
    <property type="entry name" value="RNA POLYMERASE SIGMA-54 FACTOR"/>
    <property type="match status" value="1"/>
</dbReference>
<dbReference type="PANTHER" id="PTHR32248">
    <property type="entry name" value="RNA POLYMERASE SIGMA-54 FACTOR"/>
    <property type="match status" value="1"/>
</dbReference>
<proteinExistence type="inferred from homology"/>
<comment type="similarity">
    <text evidence="1 9">Belongs to the sigma-54 factor family.</text>
</comment>
<comment type="caution">
    <text evidence="12">The sequence shown here is derived from an EMBL/GenBank/DDBJ whole genome shotgun (WGS) entry which is preliminary data.</text>
</comment>
<dbReference type="PIRSF" id="PIRSF000774">
    <property type="entry name" value="RpoN"/>
    <property type="match status" value="1"/>
</dbReference>
<evidence type="ECO:0000256" key="1">
    <source>
        <dbReference type="ARBA" id="ARBA00008798"/>
    </source>
</evidence>
<dbReference type="PROSITE" id="PS50044">
    <property type="entry name" value="SIGMA54_3"/>
    <property type="match status" value="1"/>
</dbReference>